<evidence type="ECO:0000313" key="10">
    <source>
        <dbReference type="EMBL" id="WLR98397.1"/>
    </source>
</evidence>
<evidence type="ECO:0000256" key="6">
    <source>
        <dbReference type="ARBA" id="ARBA00022692"/>
    </source>
</evidence>
<dbReference type="InterPro" id="IPR035906">
    <property type="entry name" value="MetI-like_sf"/>
</dbReference>
<comment type="similarity">
    <text evidence="2">Belongs to the binding-protein-dependent transport system permease family. HisMQ subfamily.</text>
</comment>
<evidence type="ECO:0000256" key="8">
    <source>
        <dbReference type="ARBA" id="ARBA00023136"/>
    </source>
</evidence>
<comment type="subcellular location">
    <subcellularLocation>
        <location evidence="1">Cell inner membrane</location>
        <topology evidence="1">Multi-pass membrane protein</topology>
    </subcellularLocation>
    <subcellularLocation>
        <location evidence="9">Cell membrane</location>
        <topology evidence="9">Multi-pass membrane protein</topology>
    </subcellularLocation>
</comment>
<dbReference type="Gene3D" id="1.10.3720.10">
    <property type="entry name" value="MetI-like"/>
    <property type="match status" value="1"/>
</dbReference>
<dbReference type="NCBIfam" id="TIGR01726">
    <property type="entry name" value="HEQRo_perm_3TM"/>
    <property type="match status" value="1"/>
</dbReference>
<dbReference type="Proteomes" id="UP001234585">
    <property type="component" value="Chromosome"/>
</dbReference>
<sequence length="267" mass="28631">MSGFFTAIVEAVTAALGIVDPLCGPVGIFTLFAGDTLLACGDTGWGDEIALGFLVTGSLALATLPVGLLFGFFIALAKQSEERSLRLSANIYTTLFRGLPELLTLFIVYYGLQILVQNAATAIGYQGTVEINAFFAGMIALGVVFSAYCSEVLLSAFKAIPRGQYEAGHALGLHRGRTMQRIILPQLVRIALPGLGNLWMALLKDTALVSVIGLPDILRQTGVAARVTKQAFEFYAIACLLFLILAFLSSLIFSSIERWAKRSEAAR</sequence>
<organism evidence="10 11">
    <name type="scientific">Shinella sumterensis</name>
    <dbReference type="NCBI Taxonomy" id="1967501"/>
    <lineage>
        <taxon>Bacteria</taxon>
        <taxon>Pseudomonadati</taxon>
        <taxon>Pseudomonadota</taxon>
        <taxon>Alphaproteobacteria</taxon>
        <taxon>Hyphomicrobiales</taxon>
        <taxon>Rhizobiaceae</taxon>
        <taxon>Shinella</taxon>
    </lineage>
</organism>
<evidence type="ECO:0000256" key="7">
    <source>
        <dbReference type="ARBA" id="ARBA00022989"/>
    </source>
</evidence>
<proteinExistence type="inferred from homology"/>
<evidence type="ECO:0000256" key="9">
    <source>
        <dbReference type="RuleBase" id="RU363032"/>
    </source>
</evidence>
<feature type="transmembrane region" description="Helical" evidence="9">
    <location>
        <begin position="12"/>
        <end position="33"/>
    </location>
</feature>
<dbReference type="PANTHER" id="PTHR30133:SF2">
    <property type="entry name" value="ARGININE ABC TRANSPORTER PERMEASE PROTEIN ARTQ"/>
    <property type="match status" value="1"/>
</dbReference>
<dbReference type="RefSeq" id="WP_134650004.1">
    <property type="nucleotide sequence ID" value="NZ_CP132302.1"/>
</dbReference>
<gene>
    <name evidence="10" type="ORF">Q9313_05020</name>
</gene>
<feature type="transmembrane region" description="Helical" evidence="9">
    <location>
        <begin position="53"/>
        <end position="77"/>
    </location>
</feature>
<keyword evidence="11" id="KW-1185">Reference proteome</keyword>
<dbReference type="PANTHER" id="PTHR30133">
    <property type="entry name" value="CATIONIC AMINO ACID TRANSPORTER, MEMBRANE COMPONENT"/>
    <property type="match status" value="1"/>
</dbReference>
<keyword evidence="4" id="KW-1003">Cell membrane</keyword>
<evidence type="ECO:0000256" key="5">
    <source>
        <dbReference type="ARBA" id="ARBA00022519"/>
    </source>
</evidence>
<protein>
    <submittedName>
        <fullName evidence="10">ABC transporter permease</fullName>
    </submittedName>
</protein>
<dbReference type="InterPro" id="IPR010065">
    <property type="entry name" value="AA_ABC_transptr_permease_3TM"/>
</dbReference>
<evidence type="ECO:0000256" key="1">
    <source>
        <dbReference type="ARBA" id="ARBA00004429"/>
    </source>
</evidence>
<keyword evidence="5" id="KW-0997">Cell inner membrane</keyword>
<keyword evidence="6 9" id="KW-0812">Transmembrane</keyword>
<evidence type="ECO:0000256" key="3">
    <source>
        <dbReference type="ARBA" id="ARBA00022448"/>
    </source>
</evidence>
<dbReference type="EMBL" id="CP132302">
    <property type="protein sequence ID" value="WLR98397.1"/>
    <property type="molecule type" value="Genomic_DNA"/>
</dbReference>
<dbReference type="PROSITE" id="PS50928">
    <property type="entry name" value="ABC_TM1"/>
    <property type="match status" value="1"/>
</dbReference>
<reference evidence="10 11" key="1">
    <citation type="submission" date="2023-08" db="EMBL/GenBank/DDBJ databases">
        <title>Pathogen: clinical or host-associated sample.</title>
        <authorList>
            <person name="Hergert J."/>
            <person name="Casey R."/>
            <person name="Wagner J."/>
            <person name="Young E.L."/>
            <person name="Oakeson K.F."/>
        </authorList>
    </citation>
    <scope>NUCLEOTIDE SEQUENCE [LARGE SCALE GENOMIC DNA]</scope>
    <source>
        <strain evidence="10 11">1760953</strain>
    </source>
</reference>
<evidence type="ECO:0000256" key="2">
    <source>
        <dbReference type="ARBA" id="ARBA00010072"/>
    </source>
</evidence>
<keyword evidence="7 9" id="KW-1133">Transmembrane helix</keyword>
<dbReference type="SUPFAM" id="SSF161098">
    <property type="entry name" value="MetI-like"/>
    <property type="match status" value="1"/>
</dbReference>
<accession>A0AA50CPT4</accession>
<keyword evidence="8 9" id="KW-0472">Membrane</keyword>
<evidence type="ECO:0000256" key="4">
    <source>
        <dbReference type="ARBA" id="ARBA00022475"/>
    </source>
</evidence>
<dbReference type="AlphaFoldDB" id="A0AA50CPT4"/>
<dbReference type="CDD" id="cd06261">
    <property type="entry name" value="TM_PBP2"/>
    <property type="match status" value="1"/>
</dbReference>
<dbReference type="InterPro" id="IPR000515">
    <property type="entry name" value="MetI-like"/>
</dbReference>
<dbReference type="GO" id="GO:0022857">
    <property type="term" value="F:transmembrane transporter activity"/>
    <property type="evidence" value="ECO:0007669"/>
    <property type="project" value="InterPro"/>
</dbReference>
<dbReference type="Pfam" id="PF00528">
    <property type="entry name" value="BPD_transp_1"/>
    <property type="match status" value="1"/>
</dbReference>
<feature type="transmembrane region" description="Helical" evidence="9">
    <location>
        <begin position="89"/>
        <end position="111"/>
    </location>
</feature>
<keyword evidence="3 9" id="KW-0813">Transport</keyword>
<dbReference type="GO" id="GO:0043190">
    <property type="term" value="C:ATP-binding cassette (ABC) transporter complex"/>
    <property type="evidence" value="ECO:0007669"/>
    <property type="project" value="InterPro"/>
</dbReference>
<feature type="transmembrane region" description="Helical" evidence="9">
    <location>
        <begin position="131"/>
        <end position="154"/>
    </location>
</feature>
<dbReference type="InterPro" id="IPR051613">
    <property type="entry name" value="ABC_transp_permease_HisMQ"/>
</dbReference>
<name>A0AA50CPT4_9HYPH</name>
<feature type="transmembrane region" description="Helical" evidence="9">
    <location>
        <begin position="234"/>
        <end position="253"/>
    </location>
</feature>
<evidence type="ECO:0000313" key="11">
    <source>
        <dbReference type="Proteomes" id="UP001234585"/>
    </source>
</evidence>